<dbReference type="OrthoDB" id="5396937at2759"/>
<evidence type="ECO:0000313" key="3">
    <source>
        <dbReference type="Proteomes" id="UP000698800"/>
    </source>
</evidence>
<dbReference type="AlphaFoldDB" id="A0A9P8HYM7"/>
<dbReference type="InterPro" id="IPR036047">
    <property type="entry name" value="F-box-like_dom_sf"/>
</dbReference>
<name>A0A9P8HYM7_9PEZI</name>
<gene>
    <name evidence="2" type="ORF">FGG08_005358</name>
</gene>
<feature type="compositionally biased region" description="Polar residues" evidence="1">
    <location>
        <begin position="300"/>
        <end position="311"/>
    </location>
</feature>
<feature type="compositionally biased region" description="Basic and acidic residues" evidence="1">
    <location>
        <begin position="321"/>
        <end position="343"/>
    </location>
</feature>
<proteinExistence type="predicted"/>
<feature type="region of interest" description="Disordered" evidence="1">
    <location>
        <begin position="291"/>
        <end position="351"/>
    </location>
</feature>
<keyword evidence="3" id="KW-1185">Reference proteome</keyword>
<protein>
    <recommendedName>
        <fullName evidence="4">F-box domain-containing protein</fullName>
    </recommendedName>
</protein>
<sequence length="435" mass="50048">MRKGNKGSSKPYIRIPRGAIGSAWRTMFAFRTKRRKGIGGDENNEEQNLFFSLPAELQICILRELFYVDILSLRLASRSLHQLIDVNEAQIVRHHLEYHVPPHILELYPPPSELNLKFLSGLAQRQCLSCNLAQHLAEYISRQIRRRSLSGNAHHRLRHQRMRRRLVPLIFTLFHFFERYRDSLLAETYTGNRIAYGDVDEPIPTQQEIMESYNPALLLRVSETYNLLLYLLCQRLAPPNKTFFLARARSGRSLDRPTEDAMVKLLMIGGISQVQRIWSIKNHSRRRKAVEKWVSGLEPQGNNQRQWNSAEPQPDRNPTFGREEDQNSTKALEHEREHEHEHMPSSFGLPTPRLSASAIERLIPVLPPLRAVWVPSARGLILGKGLDTADIGVWELFIDELAAGDDSEDEREYFEDSGDEDPDDSGDESEGIHPD</sequence>
<evidence type="ECO:0008006" key="4">
    <source>
        <dbReference type="Google" id="ProtNLM"/>
    </source>
</evidence>
<organism evidence="2 3">
    <name type="scientific">Glutinoglossum americanum</name>
    <dbReference type="NCBI Taxonomy" id="1670608"/>
    <lineage>
        <taxon>Eukaryota</taxon>
        <taxon>Fungi</taxon>
        <taxon>Dikarya</taxon>
        <taxon>Ascomycota</taxon>
        <taxon>Pezizomycotina</taxon>
        <taxon>Geoglossomycetes</taxon>
        <taxon>Geoglossales</taxon>
        <taxon>Geoglossaceae</taxon>
        <taxon>Glutinoglossum</taxon>
    </lineage>
</organism>
<comment type="caution">
    <text evidence="2">The sequence shown here is derived from an EMBL/GenBank/DDBJ whole genome shotgun (WGS) entry which is preliminary data.</text>
</comment>
<accession>A0A9P8HYM7</accession>
<feature type="compositionally biased region" description="Acidic residues" evidence="1">
    <location>
        <begin position="404"/>
        <end position="429"/>
    </location>
</feature>
<dbReference type="SUPFAM" id="SSF81383">
    <property type="entry name" value="F-box domain"/>
    <property type="match status" value="1"/>
</dbReference>
<reference evidence="2" key="1">
    <citation type="submission" date="2021-03" db="EMBL/GenBank/DDBJ databases">
        <title>Comparative genomics and phylogenomic investigation of the class Geoglossomycetes provide insights into ecological specialization and systematics.</title>
        <authorList>
            <person name="Melie T."/>
            <person name="Pirro S."/>
            <person name="Miller A.N."/>
            <person name="Quandt A."/>
        </authorList>
    </citation>
    <scope>NUCLEOTIDE SEQUENCE</scope>
    <source>
        <strain evidence="2">GBOQ0MN5Z8</strain>
    </source>
</reference>
<dbReference type="EMBL" id="JAGHQL010000125">
    <property type="protein sequence ID" value="KAH0538046.1"/>
    <property type="molecule type" value="Genomic_DNA"/>
</dbReference>
<evidence type="ECO:0000313" key="2">
    <source>
        <dbReference type="EMBL" id="KAH0538046.1"/>
    </source>
</evidence>
<dbReference type="Proteomes" id="UP000698800">
    <property type="component" value="Unassembled WGS sequence"/>
</dbReference>
<feature type="region of interest" description="Disordered" evidence="1">
    <location>
        <begin position="404"/>
        <end position="435"/>
    </location>
</feature>
<evidence type="ECO:0000256" key="1">
    <source>
        <dbReference type="SAM" id="MobiDB-lite"/>
    </source>
</evidence>